<dbReference type="InterPro" id="IPR052155">
    <property type="entry name" value="Biofilm_reg_signaling"/>
</dbReference>
<evidence type="ECO:0000313" key="5">
    <source>
        <dbReference type="Proteomes" id="UP000589520"/>
    </source>
</evidence>
<dbReference type="AlphaFoldDB" id="A0A7Y9PHY6"/>
<dbReference type="Gene3D" id="3.30.70.270">
    <property type="match status" value="1"/>
</dbReference>
<keyword evidence="1" id="KW-0472">Membrane</keyword>
<keyword evidence="5" id="KW-1185">Reference proteome</keyword>
<dbReference type="SUPFAM" id="SSF55785">
    <property type="entry name" value="PYP-like sensor domain (PAS domain)"/>
    <property type="match status" value="1"/>
</dbReference>
<dbReference type="RefSeq" id="WP_179491507.1">
    <property type="nucleotide sequence ID" value="NZ_JACCCW010000002.1"/>
</dbReference>
<dbReference type="PROSITE" id="PS50887">
    <property type="entry name" value="GGDEF"/>
    <property type="match status" value="1"/>
</dbReference>
<feature type="transmembrane region" description="Helical" evidence="1">
    <location>
        <begin position="88"/>
        <end position="108"/>
    </location>
</feature>
<organism evidence="4 5">
    <name type="scientific">Granulicella arctica</name>
    <dbReference type="NCBI Taxonomy" id="940613"/>
    <lineage>
        <taxon>Bacteria</taxon>
        <taxon>Pseudomonadati</taxon>
        <taxon>Acidobacteriota</taxon>
        <taxon>Terriglobia</taxon>
        <taxon>Terriglobales</taxon>
        <taxon>Acidobacteriaceae</taxon>
        <taxon>Granulicella</taxon>
    </lineage>
</organism>
<dbReference type="Pfam" id="PF00563">
    <property type="entry name" value="EAL"/>
    <property type="match status" value="1"/>
</dbReference>
<dbReference type="EMBL" id="JACCCW010000002">
    <property type="protein sequence ID" value="NYF80243.1"/>
    <property type="molecule type" value="Genomic_DNA"/>
</dbReference>
<protein>
    <submittedName>
        <fullName evidence="4">Diguanylate cyclase (GGDEF)-like protein/PAS domain S-box-containing protein</fullName>
    </submittedName>
</protein>
<dbReference type="NCBIfam" id="TIGR00254">
    <property type="entry name" value="GGDEF"/>
    <property type="match status" value="1"/>
</dbReference>
<evidence type="ECO:0000259" key="3">
    <source>
        <dbReference type="PROSITE" id="PS50887"/>
    </source>
</evidence>
<dbReference type="Gene3D" id="3.20.20.450">
    <property type="entry name" value="EAL domain"/>
    <property type="match status" value="1"/>
</dbReference>
<dbReference type="Gene3D" id="3.30.450.20">
    <property type="entry name" value="PAS domain"/>
    <property type="match status" value="1"/>
</dbReference>
<dbReference type="Proteomes" id="UP000589520">
    <property type="component" value="Unassembled WGS sequence"/>
</dbReference>
<feature type="transmembrane region" description="Helical" evidence="1">
    <location>
        <begin position="6"/>
        <end position="22"/>
    </location>
</feature>
<gene>
    <name evidence="4" type="ORF">HDF17_002563</name>
</gene>
<dbReference type="FunFam" id="3.30.70.270:FF:000001">
    <property type="entry name" value="Diguanylate cyclase domain protein"/>
    <property type="match status" value="1"/>
</dbReference>
<dbReference type="SUPFAM" id="SSF55073">
    <property type="entry name" value="Nucleotide cyclase"/>
    <property type="match status" value="1"/>
</dbReference>
<dbReference type="Pfam" id="PF13188">
    <property type="entry name" value="PAS_8"/>
    <property type="match status" value="1"/>
</dbReference>
<dbReference type="NCBIfam" id="TIGR00229">
    <property type="entry name" value="sensory_box"/>
    <property type="match status" value="1"/>
</dbReference>
<feature type="domain" description="EAL" evidence="2">
    <location>
        <begin position="551"/>
        <end position="804"/>
    </location>
</feature>
<feature type="transmembrane region" description="Helical" evidence="1">
    <location>
        <begin position="29"/>
        <end position="49"/>
    </location>
</feature>
<dbReference type="SMART" id="SM00091">
    <property type="entry name" value="PAS"/>
    <property type="match status" value="1"/>
</dbReference>
<dbReference type="GO" id="GO:0003824">
    <property type="term" value="F:catalytic activity"/>
    <property type="evidence" value="ECO:0007669"/>
    <property type="project" value="UniProtKB-ARBA"/>
</dbReference>
<evidence type="ECO:0000256" key="1">
    <source>
        <dbReference type="SAM" id="Phobius"/>
    </source>
</evidence>
<dbReference type="InterPro" id="IPR035919">
    <property type="entry name" value="EAL_sf"/>
</dbReference>
<feature type="transmembrane region" description="Helical" evidence="1">
    <location>
        <begin position="193"/>
        <end position="215"/>
    </location>
</feature>
<dbReference type="InterPro" id="IPR000160">
    <property type="entry name" value="GGDEF_dom"/>
</dbReference>
<feature type="transmembrane region" description="Helical" evidence="1">
    <location>
        <begin position="61"/>
        <end position="81"/>
    </location>
</feature>
<feature type="transmembrane region" description="Helical" evidence="1">
    <location>
        <begin position="167"/>
        <end position="186"/>
    </location>
</feature>
<dbReference type="CDD" id="cd01949">
    <property type="entry name" value="GGDEF"/>
    <property type="match status" value="1"/>
</dbReference>
<feature type="transmembrane region" description="Helical" evidence="1">
    <location>
        <begin position="142"/>
        <end position="161"/>
    </location>
</feature>
<evidence type="ECO:0000313" key="4">
    <source>
        <dbReference type="EMBL" id="NYF80243.1"/>
    </source>
</evidence>
<evidence type="ECO:0000259" key="2">
    <source>
        <dbReference type="PROSITE" id="PS50883"/>
    </source>
</evidence>
<dbReference type="PANTHER" id="PTHR44757:SF2">
    <property type="entry name" value="BIOFILM ARCHITECTURE MAINTENANCE PROTEIN MBAA"/>
    <property type="match status" value="1"/>
</dbReference>
<dbReference type="SMART" id="SM00052">
    <property type="entry name" value="EAL"/>
    <property type="match status" value="1"/>
</dbReference>
<dbReference type="Pfam" id="PF00990">
    <property type="entry name" value="GGDEF"/>
    <property type="match status" value="1"/>
</dbReference>
<dbReference type="InterPro" id="IPR001633">
    <property type="entry name" value="EAL_dom"/>
</dbReference>
<dbReference type="SMART" id="SM00267">
    <property type="entry name" value="GGDEF"/>
    <property type="match status" value="1"/>
</dbReference>
<accession>A0A7Y9PHY6</accession>
<dbReference type="PANTHER" id="PTHR44757">
    <property type="entry name" value="DIGUANYLATE CYCLASE DGCP"/>
    <property type="match status" value="1"/>
</dbReference>
<proteinExistence type="predicted"/>
<keyword evidence="1" id="KW-0812">Transmembrane</keyword>
<dbReference type="InterPro" id="IPR000014">
    <property type="entry name" value="PAS"/>
</dbReference>
<sequence length="812" mass="90958">MNEIVDFLIVGFVSLLFSSIYRKRPTRRVFFWLVGWSFVLLHFAALLFHPTSRAGQTIHDIATLWTLTACGLCLVLSLEEFCENSHRWVAVFCLVGIPWLGSVTLVVLPASANIGLSIFACLSQVGTLVLALIFFRARRKLLLTLMLLTVVCSAWLIVSLRHGNVDGVLSVILTQCFSLNAVLFSFEQRRLTAGTATVGLALYAWGSVWVLSTLVERLVPGFTVNPELWNLPKYFVAAGMILVLLEEEIRSAETASEQYRLLFAGNPHPMWMYDRNTLAFLQVNDAAVAHYGYTQQEFKQMTLLDVQPDWNNEKTAHELRTKESKQLSGPWAHKRHDNSIMQMDIASHLLVHEGKDVTFALMQDVTDRLRLHEQLVLQAHHDMLTGLPNRTLFEERMKQTLTHASQYGHKAALLCLDIDRFKQINDTYGHAAGDHCLKEIARRLELPVRSGDTVARVGGEEFALLLHEISDCAEVEHIAKDVLNAFKAPIQIDRFEIELAASIGIAVYPDHGENAAGLWRDADTAMYRAKQAGGAQYEYVSKDISASTIEANEVEVCLRQALKTDSFEVHYQPQLTLDGRLYGLEALVRSRHSVLEKIAPARYISIAEESGLIVPLGNWVLEEVCRQSRAWMDQGLPAIRIAVNVSPLQLTRFDFSAKVKDAMARYNLSPNLLELEVTESTVMPDKGHASYQISLLAQMGIRLSIDDFGTGYSSLGRLHQLPVESLKIDCSFIQHIAEYKGTYPIVQAIISLAHSLGMKVVAEGVENEEQLARLKQLECDRVQGFLFSEALSPAAATEFLWHAYDVLPAQMA</sequence>
<dbReference type="InterPro" id="IPR029787">
    <property type="entry name" value="Nucleotide_cyclase"/>
</dbReference>
<feature type="domain" description="GGDEF" evidence="3">
    <location>
        <begin position="409"/>
        <end position="542"/>
    </location>
</feature>
<reference evidence="4 5" key="1">
    <citation type="submission" date="2020-07" db="EMBL/GenBank/DDBJ databases">
        <title>Genomic Encyclopedia of Type Strains, Phase IV (KMG-V): Genome sequencing to study the core and pangenomes of soil and plant-associated prokaryotes.</title>
        <authorList>
            <person name="Whitman W."/>
        </authorList>
    </citation>
    <scope>NUCLEOTIDE SEQUENCE [LARGE SCALE GENOMIC DNA]</scope>
    <source>
        <strain evidence="4 5">X4EP2</strain>
    </source>
</reference>
<dbReference type="PROSITE" id="PS50883">
    <property type="entry name" value="EAL"/>
    <property type="match status" value="1"/>
</dbReference>
<feature type="transmembrane region" description="Helical" evidence="1">
    <location>
        <begin position="114"/>
        <end position="135"/>
    </location>
</feature>
<dbReference type="SUPFAM" id="SSF141868">
    <property type="entry name" value="EAL domain-like"/>
    <property type="match status" value="1"/>
</dbReference>
<name>A0A7Y9PHY6_9BACT</name>
<comment type="caution">
    <text evidence="4">The sequence shown here is derived from an EMBL/GenBank/DDBJ whole genome shotgun (WGS) entry which is preliminary data.</text>
</comment>
<dbReference type="InterPro" id="IPR035965">
    <property type="entry name" value="PAS-like_dom_sf"/>
</dbReference>
<dbReference type="CDD" id="cd01948">
    <property type="entry name" value="EAL"/>
    <property type="match status" value="1"/>
</dbReference>
<keyword evidence="1" id="KW-1133">Transmembrane helix</keyword>
<dbReference type="InterPro" id="IPR043128">
    <property type="entry name" value="Rev_trsase/Diguanyl_cyclase"/>
</dbReference>